<dbReference type="OrthoDB" id="9090296at2"/>
<accession>A0A4Q7YSA6</accession>
<gene>
    <name evidence="2" type="ORF">BDD14_1208</name>
</gene>
<dbReference type="InterPro" id="IPR014710">
    <property type="entry name" value="RmlC-like_jellyroll"/>
</dbReference>
<dbReference type="PANTHER" id="PTHR36440:SF1">
    <property type="entry name" value="PUTATIVE (AFU_ORTHOLOGUE AFUA_8G07350)-RELATED"/>
    <property type="match status" value="1"/>
</dbReference>
<dbReference type="InterPro" id="IPR053146">
    <property type="entry name" value="QDO-like"/>
</dbReference>
<name>A0A4Q7YSA6_9BACT</name>
<dbReference type="InterPro" id="IPR013096">
    <property type="entry name" value="Cupin_2"/>
</dbReference>
<evidence type="ECO:0000313" key="2">
    <source>
        <dbReference type="EMBL" id="RZU39813.1"/>
    </source>
</evidence>
<dbReference type="Pfam" id="PF07883">
    <property type="entry name" value="Cupin_2"/>
    <property type="match status" value="1"/>
</dbReference>
<proteinExistence type="predicted"/>
<sequence>MAERLNRTIPADEAGRKLVTKKAEEPPHIGVVGDTYTILLRGEDTAGRYCLIDMHVPPGGGPPPHRHDFEETFTVVEGEVEVSFRGEKVVARVGETVHIPANAPHQFHNSSEKAARLFCICAPAGQERFFEDVGVRVGSRTDAPPKMDAEAQEEFKKNAVKLAPKYKTELLKEA</sequence>
<evidence type="ECO:0000313" key="3">
    <source>
        <dbReference type="Proteomes" id="UP000292958"/>
    </source>
</evidence>
<dbReference type="SUPFAM" id="SSF51182">
    <property type="entry name" value="RmlC-like cupins"/>
    <property type="match status" value="1"/>
</dbReference>
<feature type="domain" description="Cupin type-2" evidence="1">
    <location>
        <begin position="54"/>
        <end position="121"/>
    </location>
</feature>
<protein>
    <submittedName>
        <fullName evidence="2">Cupin domain</fullName>
    </submittedName>
</protein>
<reference evidence="2 3" key="1">
    <citation type="submission" date="2019-02" db="EMBL/GenBank/DDBJ databases">
        <title>Genomic Encyclopedia of Archaeal and Bacterial Type Strains, Phase II (KMG-II): from individual species to whole genera.</title>
        <authorList>
            <person name="Goeker M."/>
        </authorList>
    </citation>
    <scope>NUCLEOTIDE SEQUENCE [LARGE SCALE GENOMIC DNA]</scope>
    <source>
        <strain evidence="2 3">DSM 18101</strain>
    </source>
</reference>
<keyword evidence="3" id="KW-1185">Reference proteome</keyword>
<dbReference type="PANTHER" id="PTHR36440">
    <property type="entry name" value="PUTATIVE (AFU_ORTHOLOGUE AFUA_8G07350)-RELATED"/>
    <property type="match status" value="1"/>
</dbReference>
<dbReference type="InterPro" id="IPR011051">
    <property type="entry name" value="RmlC_Cupin_sf"/>
</dbReference>
<dbReference type="AlphaFoldDB" id="A0A4Q7YSA6"/>
<dbReference type="EMBL" id="SHKW01000001">
    <property type="protein sequence ID" value="RZU39813.1"/>
    <property type="molecule type" value="Genomic_DNA"/>
</dbReference>
<comment type="caution">
    <text evidence="2">The sequence shown here is derived from an EMBL/GenBank/DDBJ whole genome shotgun (WGS) entry which is preliminary data.</text>
</comment>
<organism evidence="2 3">
    <name type="scientific">Edaphobacter modestus</name>
    <dbReference type="NCBI Taxonomy" id="388466"/>
    <lineage>
        <taxon>Bacteria</taxon>
        <taxon>Pseudomonadati</taxon>
        <taxon>Acidobacteriota</taxon>
        <taxon>Terriglobia</taxon>
        <taxon>Terriglobales</taxon>
        <taxon>Acidobacteriaceae</taxon>
        <taxon>Edaphobacter</taxon>
    </lineage>
</organism>
<dbReference type="Proteomes" id="UP000292958">
    <property type="component" value="Unassembled WGS sequence"/>
</dbReference>
<dbReference type="Gene3D" id="2.60.120.10">
    <property type="entry name" value="Jelly Rolls"/>
    <property type="match status" value="1"/>
</dbReference>
<evidence type="ECO:0000259" key="1">
    <source>
        <dbReference type="Pfam" id="PF07883"/>
    </source>
</evidence>
<dbReference type="RefSeq" id="WP_130417972.1">
    <property type="nucleotide sequence ID" value="NZ_SHKW01000001.1"/>
</dbReference>